<evidence type="ECO:0000313" key="3">
    <source>
        <dbReference type="EMBL" id="MFD0929651.1"/>
    </source>
</evidence>
<dbReference type="SUPFAM" id="SSF46894">
    <property type="entry name" value="C-terminal effector domain of the bipartite response regulators"/>
    <property type="match status" value="1"/>
</dbReference>
<comment type="caution">
    <text evidence="3">The sequence shown here is derived from an EMBL/GenBank/DDBJ whole genome shotgun (WGS) entry which is preliminary data.</text>
</comment>
<dbReference type="InterPro" id="IPR013655">
    <property type="entry name" value="PAS_fold_3"/>
</dbReference>
<keyword evidence="4" id="KW-1185">Reference proteome</keyword>
<evidence type="ECO:0000259" key="1">
    <source>
        <dbReference type="PROSITE" id="PS50043"/>
    </source>
</evidence>
<dbReference type="Gene3D" id="3.30.450.20">
    <property type="entry name" value="PAS domain"/>
    <property type="match status" value="1"/>
</dbReference>
<organism evidence="3 4">
    <name type="scientific">Methylophilus glucosoxydans</name>
    <dbReference type="NCBI Taxonomy" id="752553"/>
    <lineage>
        <taxon>Bacteria</taxon>
        <taxon>Pseudomonadati</taxon>
        <taxon>Pseudomonadota</taxon>
        <taxon>Betaproteobacteria</taxon>
        <taxon>Nitrosomonadales</taxon>
        <taxon>Methylophilaceae</taxon>
        <taxon>Methylophilus</taxon>
    </lineage>
</organism>
<dbReference type="PROSITE" id="PS50043">
    <property type="entry name" value="HTH_LUXR_2"/>
    <property type="match status" value="1"/>
</dbReference>
<dbReference type="CDD" id="cd00130">
    <property type="entry name" value="PAS"/>
    <property type="match status" value="1"/>
</dbReference>
<sequence>MANDDDLYKSLLETTLAIPWKIDWASQRFVYIGPQIEPLLGWAREDWQTVEDWVKKIHPDDRQLITDFCVSQILAGLDHEATYRALTADGHYLWIRDVVHVIRDEHQQPLGLQGFMFKVQHPPLSSSIQHSGILTEKYELTRTEQQITSYLSEGLSQKEIAFKLGIKHDTIRKNLHGIYKKTNTSNQSQLIKLLLTLPAAKIDYLNH</sequence>
<dbReference type="NCBIfam" id="TIGR00229">
    <property type="entry name" value="sensory_box"/>
    <property type="match status" value="1"/>
</dbReference>
<dbReference type="PROSITE" id="PS50112">
    <property type="entry name" value="PAS"/>
    <property type="match status" value="1"/>
</dbReference>
<name>A0ABW3GLQ5_9PROT</name>
<dbReference type="InterPro" id="IPR000792">
    <property type="entry name" value="Tscrpt_reg_LuxR_C"/>
</dbReference>
<feature type="domain" description="PAS" evidence="2">
    <location>
        <begin position="4"/>
        <end position="77"/>
    </location>
</feature>
<dbReference type="InterPro" id="IPR016032">
    <property type="entry name" value="Sig_transdc_resp-reg_C-effctor"/>
</dbReference>
<dbReference type="EMBL" id="JBHTJW010000002">
    <property type="protein sequence ID" value="MFD0929651.1"/>
    <property type="molecule type" value="Genomic_DNA"/>
</dbReference>
<gene>
    <name evidence="3" type="ORF">ACFQ1T_07655</name>
</gene>
<dbReference type="RefSeq" id="WP_379075390.1">
    <property type="nucleotide sequence ID" value="NZ_JBHTJW010000002.1"/>
</dbReference>
<dbReference type="SMART" id="SM00421">
    <property type="entry name" value="HTH_LUXR"/>
    <property type="match status" value="1"/>
</dbReference>
<dbReference type="InterPro" id="IPR000014">
    <property type="entry name" value="PAS"/>
</dbReference>
<dbReference type="Pfam" id="PF00196">
    <property type="entry name" value="GerE"/>
    <property type="match status" value="1"/>
</dbReference>
<dbReference type="SUPFAM" id="SSF55785">
    <property type="entry name" value="PYP-like sensor domain (PAS domain)"/>
    <property type="match status" value="1"/>
</dbReference>
<dbReference type="InterPro" id="IPR036388">
    <property type="entry name" value="WH-like_DNA-bd_sf"/>
</dbReference>
<dbReference type="Pfam" id="PF08447">
    <property type="entry name" value="PAS_3"/>
    <property type="match status" value="1"/>
</dbReference>
<dbReference type="Proteomes" id="UP001597106">
    <property type="component" value="Unassembled WGS sequence"/>
</dbReference>
<proteinExistence type="predicted"/>
<evidence type="ECO:0000313" key="4">
    <source>
        <dbReference type="Proteomes" id="UP001597106"/>
    </source>
</evidence>
<dbReference type="PRINTS" id="PR00038">
    <property type="entry name" value="HTHLUXR"/>
</dbReference>
<protein>
    <submittedName>
        <fullName evidence="3">Helix-turn-helix transcriptional regulator</fullName>
    </submittedName>
</protein>
<accession>A0ABW3GLQ5</accession>
<feature type="domain" description="HTH luxR-type" evidence="1">
    <location>
        <begin position="133"/>
        <end position="198"/>
    </location>
</feature>
<dbReference type="Gene3D" id="1.10.10.10">
    <property type="entry name" value="Winged helix-like DNA-binding domain superfamily/Winged helix DNA-binding domain"/>
    <property type="match status" value="1"/>
</dbReference>
<dbReference type="InterPro" id="IPR035965">
    <property type="entry name" value="PAS-like_dom_sf"/>
</dbReference>
<evidence type="ECO:0000259" key="2">
    <source>
        <dbReference type="PROSITE" id="PS50112"/>
    </source>
</evidence>
<dbReference type="CDD" id="cd06170">
    <property type="entry name" value="LuxR_C_like"/>
    <property type="match status" value="1"/>
</dbReference>
<reference evidence="4" key="1">
    <citation type="journal article" date="2019" name="Int. J. Syst. Evol. Microbiol.">
        <title>The Global Catalogue of Microorganisms (GCM) 10K type strain sequencing project: providing services to taxonomists for standard genome sequencing and annotation.</title>
        <authorList>
            <consortium name="The Broad Institute Genomics Platform"/>
            <consortium name="The Broad Institute Genome Sequencing Center for Infectious Disease"/>
            <person name="Wu L."/>
            <person name="Ma J."/>
        </authorList>
    </citation>
    <scope>NUCLEOTIDE SEQUENCE [LARGE SCALE GENOMIC DNA]</scope>
    <source>
        <strain evidence="4">CCUG 59685</strain>
    </source>
</reference>